<name>A9J572_BPPYU</name>
<dbReference type="GeneID" id="5797744"/>
<dbReference type="PROSITE" id="PS50158">
    <property type="entry name" value="ZF_CCHC"/>
    <property type="match status" value="1"/>
</dbReference>
<evidence type="ECO:0000256" key="1">
    <source>
        <dbReference type="PROSITE-ProRule" id="PRU00047"/>
    </source>
</evidence>
<dbReference type="KEGG" id="vg:5797744"/>
<evidence type="ECO:0000313" key="4">
    <source>
        <dbReference type="Proteomes" id="UP000002083"/>
    </source>
</evidence>
<dbReference type="SUPFAM" id="SSF57756">
    <property type="entry name" value="Retrovirus zinc finger-like domains"/>
    <property type="match status" value="1"/>
</dbReference>
<dbReference type="EMBL" id="AM749441">
    <property type="protein sequence ID" value="CAO77803.1"/>
    <property type="molecule type" value="Genomic_DNA"/>
</dbReference>
<accession>A9J572</accession>
<dbReference type="OrthoDB" id="15504at10239"/>
<protein>
    <recommendedName>
        <fullName evidence="2">CCHC-type domain-containing protein</fullName>
    </recommendedName>
</protein>
<dbReference type="GO" id="GO:0003676">
    <property type="term" value="F:nucleic acid binding"/>
    <property type="evidence" value="ECO:0007669"/>
    <property type="project" value="InterPro"/>
</dbReference>
<dbReference type="GO" id="GO:0008270">
    <property type="term" value="F:zinc ion binding"/>
    <property type="evidence" value="ECO:0007669"/>
    <property type="project" value="UniProtKB-KW"/>
</dbReference>
<feature type="domain" description="CCHC-type" evidence="2">
    <location>
        <begin position="111"/>
        <end position="125"/>
    </location>
</feature>
<keyword evidence="1" id="KW-0479">Metal-binding</keyword>
<organismHost>
    <name type="scientific">Pseudomonas aeruginosa</name>
    <dbReference type="NCBI Taxonomy" id="287"/>
</organismHost>
<organism evidence="3 4">
    <name type="scientific">Pseudomonas phage YuA</name>
    <dbReference type="NCBI Taxonomy" id="462590"/>
    <lineage>
        <taxon>Viruses</taxon>
        <taxon>Duplodnaviria</taxon>
        <taxon>Heunggongvirae</taxon>
        <taxon>Uroviricota</taxon>
        <taxon>Caudoviricetes</taxon>
        <taxon>Mesyanzhinovviridae</taxon>
        <taxon>Rabinowitzvirinae</taxon>
        <taxon>Yuavirus</taxon>
        <taxon>Yuavirus yua</taxon>
    </lineage>
</organism>
<reference evidence="3 4" key="1">
    <citation type="journal article" date="2008" name="J. Bacteriol.">
        <title>The genome and structural proteome of YuA, a new Pseudomonas aeruginosa phage resembling M6.</title>
        <authorList>
            <person name="Ceyssens P.J."/>
            <person name="Mesyanzhinov V."/>
            <person name="Sykilinda N."/>
            <person name="Briers Y."/>
            <person name="Roucourt B."/>
            <person name="Lavigne R."/>
            <person name="Robben J."/>
            <person name="Domashin A."/>
            <person name="Miroshnikov K."/>
            <person name="Volckaert G."/>
            <person name="Hertveldt K."/>
        </authorList>
    </citation>
    <scope>NUCLEOTIDE SEQUENCE</scope>
</reference>
<evidence type="ECO:0000259" key="2">
    <source>
        <dbReference type="PROSITE" id="PS50158"/>
    </source>
</evidence>
<dbReference type="Proteomes" id="UP000002083">
    <property type="component" value="Segment"/>
</dbReference>
<dbReference type="RefSeq" id="YP_001595871.1">
    <property type="nucleotide sequence ID" value="NC_010116.1"/>
</dbReference>
<keyword evidence="1" id="KW-0863">Zinc-finger</keyword>
<keyword evidence="1" id="KW-0862">Zinc</keyword>
<dbReference type="InterPro" id="IPR036875">
    <property type="entry name" value="Znf_CCHC_sf"/>
</dbReference>
<sequence>MSTELINRSREGYQLTGFYGGDARGYCLQITSDHGYVQVTREGAARLAADIFRHFLEIPGPADAQATLARAARLFEEALPKFNWGASALDANAIQLLNEVPGEVRAALKACALCGGEGHTAPNCPWAKEDRDAG</sequence>
<dbReference type="InterPro" id="IPR001878">
    <property type="entry name" value="Znf_CCHC"/>
</dbReference>
<proteinExistence type="predicted"/>
<gene>
    <name evidence="3" type="primary">gp48</name>
</gene>
<evidence type="ECO:0000313" key="3">
    <source>
        <dbReference type="EMBL" id="CAO77803.1"/>
    </source>
</evidence>
<keyword evidence="4" id="KW-1185">Reference proteome</keyword>